<dbReference type="InterPro" id="IPR009367">
    <property type="entry name" value="Elm1-like"/>
</dbReference>
<gene>
    <name evidence="1" type="ORF">MNBD_GAMMA14-1683</name>
</gene>
<dbReference type="EMBL" id="UOFM01000144">
    <property type="protein sequence ID" value="VAW75705.1"/>
    <property type="molecule type" value="Genomic_DNA"/>
</dbReference>
<organism evidence="1">
    <name type="scientific">hydrothermal vent metagenome</name>
    <dbReference type="NCBI Taxonomy" id="652676"/>
    <lineage>
        <taxon>unclassified sequences</taxon>
        <taxon>metagenomes</taxon>
        <taxon>ecological metagenomes</taxon>
    </lineage>
</organism>
<proteinExistence type="predicted"/>
<dbReference type="Pfam" id="PF06258">
    <property type="entry name" value="Mito_fiss_Elm1"/>
    <property type="match status" value="1"/>
</dbReference>
<protein>
    <submittedName>
        <fullName evidence="1">DUF1022 domain-containing protein</fullName>
    </submittedName>
</protein>
<evidence type="ECO:0000313" key="1">
    <source>
        <dbReference type="EMBL" id="VAW75705.1"/>
    </source>
</evidence>
<name>A0A3B0Y4P8_9ZZZZ</name>
<dbReference type="AlphaFoldDB" id="A0A3B0Y4P8"/>
<sequence length="302" mass="32705">MQRSVGDAYVLWRFSDGKPGHDAQSLGLVQSLQARCEIEVHELNVSNRFAALRAWLTGRYPVGGALPRPDLLVGAGHATHWHLLAARRAAGGRAIVLMQPSLPNALFDLCLIPEHDSPRPATNVLVTTGVLNTQRACREAVGDYGLILLGGPSPHYRWNDNEVLTQIDALLSARPQRDWRVLCSRRTPGSCLALLNKYEGLTVLPPGTSGNAVAEALTGAAEVRVSEDSVSMIYESLTHGVPTGLLAVKRRTSNRVTAGVDALVARGWVALPGDWRIPAVPPSLNEAGRCADWIMEQWLNVN</sequence>
<reference evidence="1" key="1">
    <citation type="submission" date="2018-06" db="EMBL/GenBank/DDBJ databases">
        <authorList>
            <person name="Zhirakovskaya E."/>
        </authorList>
    </citation>
    <scope>NUCLEOTIDE SEQUENCE</scope>
</reference>
<accession>A0A3B0Y4P8</accession>